<evidence type="ECO:0000256" key="2">
    <source>
        <dbReference type="ARBA" id="ARBA00010139"/>
    </source>
</evidence>
<evidence type="ECO:0000313" key="9">
    <source>
        <dbReference type="EMBL" id="CAB4816797.1"/>
    </source>
</evidence>
<keyword evidence="6" id="KW-0560">Oxidoreductase</keyword>
<reference evidence="11" key="1">
    <citation type="submission" date="2020-05" db="EMBL/GenBank/DDBJ databases">
        <authorList>
            <person name="Chiriac C."/>
            <person name="Salcher M."/>
            <person name="Ghai R."/>
            <person name="Kavagutti S V."/>
        </authorList>
    </citation>
    <scope>NUCLEOTIDE SEQUENCE</scope>
</reference>
<accession>A0A6J7RXS7</accession>
<dbReference type="PANTHER" id="PTHR43098:SF4">
    <property type="entry name" value="BLR3857 PROTEIN"/>
    <property type="match status" value="1"/>
</dbReference>
<dbReference type="GO" id="GO:0004497">
    <property type="term" value="F:monooxygenase activity"/>
    <property type="evidence" value="ECO:0007669"/>
    <property type="project" value="UniProtKB-KW"/>
</dbReference>
<dbReference type="PANTHER" id="PTHR43098">
    <property type="entry name" value="L-ORNITHINE N(5)-MONOOXYGENASE-RELATED"/>
    <property type="match status" value="1"/>
</dbReference>
<keyword evidence="3" id="KW-0285">Flavoprotein</keyword>
<evidence type="ECO:0000256" key="7">
    <source>
        <dbReference type="ARBA" id="ARBA00023033"/>
    </source>
</evidence>
<evidence type="ECO:0000256" key="4">
    <source>
        <dbReference type="ARBA" id="ARBA00022827"/>
    </source>
</evidence>
<dbReference type="AlphaFoldDB" id="A0A6J7RXS7"/>
<dbReference type="EMBL" id="CAFBLJ010000044">
    <property type="protein sequence ID" value="CAB4870479.1"/>
    <property type="molecule type" value="Genomic_DNA"/>
</dbReference>
<dbReference type="Gene3D" id="3.50.50.60">
    <property type="entry name" value="FAD/NAD(P)-binding domain"/>
    <property type="match status" value="2"/>
</dbReference>
<comment type="similarity">
    <text evidence="2">Belongs to the FAD-binding monooxygenase family.</text>
</comment>
<sequence length="597" mass="66971">MPAMGNNNDKKLSLEEAREKYRIEREKRLRTDGIRQYKELKGDYEEFDRDPYVEPGFTRDAVIEDVDVVIVGGGFGGMIEAANLTKAGITNFRIIEKAGDFGGTWYWNRYPNAACDVESYVYLPLLEDTGYMPTEKYAKAPEIFAYCQLLGRTFDMYRGALFQTEVEDMRWDESTKRWNVMTSRSDVLSAKFIVIAGGVLHKAKLPGIPGIESYAGRAFHTSRWDYSFTGGSSQTLMEKLADKRVGIVGTGATAVQVVPKLAEAAQELFVFQRTAACVGVRNNKPTDPEWFKSLKPGWQAERTRNFTQAVTGAQPAVDMIDDEWTKMNWVDTRKLPENDDEALELERIDFENMERVRQRIADVITDPAMAELMMPWYSQSCKRPCFHDEYLPAFNRPNVHLVDTDGKGVNEINERGVIVNGVEYPVDLLIFASGFEVTTDYTHRLGFDPKGRNGVSLSEAWAEGPATLHGVLSNGFPNMFMISTVQGAQATNFVHSITATAQHVAFLIEQCVKGNIATIEPETSAQENWFETLFAQLWGIARYNATCTPGYLNSEGGGDMRSARAIAWMTSVLGFAEYVENWRQQGDLAGLVLTPNS</sequence>
<evidence type="ECO:0000313" key="8">
    <source>
        <dbReference type="EMBL" id="CAB4730015.1"/>
    </source>
</evidence>
<dbReference type="FunFam" id="3.50.50.60:FF:000341">
    <property type="entry name" value="Baeyer-Villiger monooxygenase"/>
    <property type="match status" value="1"/>
</dbReference>
<evidence type="ECO:0000256" key="5">
    <source>
        <dbReference type="ARBA" id="ARBA00022857"/>
    </source>
</evidence>
<keyword evidence="4" id="KW-0274">FAD</keyword>
<proteinExistence type="inferred from homology"/>
<name>A0A6J7RXS7_9ZZZZ</name>
<organism evidence="11">
    <name type="scientific">freshwater metagenome</name>
    <dbReference type="NCBI Taxonomy" id="449393"/>
    <lineage>
        <taxon>unclassified sequences</taxon>
        <taxon>metagenomes</taxon>
        <taxon>ecological metagenomes</taxon>
    </lineage>
</organism>
<gene>
    <name evidence="8" type="ORF">UFOPK2658_01625</name>
    <name evidence="9" type="ORF">UFOPK3004_01602</name>
    <name evidence="10" type="ORF">UFOPK3304_00968</name>
    <name evidence="11" type="ORF">UFOPK4134_01228</name>
</gene>
<dbReference type="EMBL" id="CAEZYH010000098">
    <property type="protein sequence ID" value="CAB4730015.1"/>
    <property type="molecule type" value="Genomic_DNA"/>
</dbReference>
<evidence type="ECO:0000313" key="11">
    <source>
        <dbReference type="EMBL" id="CAB5033268.1"/>
    </source>
</evidence>
<dbReference type="SUPFAM" id="SSF51905">
    <property type="entry name" value="FAD/NAD(P)-binding domain"/>
    <property type="match status" value="1"/>
</dbReference>
<protein>
    <submittedName>
        <fullName evidence="11">Unannotated protein</fullName>
    </submittedName>
</protein>
<keyword evidence="7" id="KW-0503">Monooxygenase</keyword>
<dbReference type="EMBL" id="CAFBPS010000100">
    <property type="protein sequence ID" value="CAB5033268.1"/>
    <property type="molecule type" value="Genomic_DNA"/>
</dbReference>
<dbReference type="InterPro" id="IPR050775">
    <property type="entry name" value="FAD-binding_Monooxygenases"/>
</dbReference>
<dbReference type="PRINTS" id="PR00411">
    <property type="entry name" value="PNDRDTASEI"/>
</dbReference>
<evidence type="ECO:0000256" key="3">
    <source>
        <dbReference type="ARBA" id="ARBA00022630"/>
    </source>
</evidence>
<evidence type="ECO:0000313" key="10">
    <source>
        <dbReference type="EMBL" id="CAB4870479.1"/>
    </source>
</evidence>
<keyword evidence="5" id="KW-0521">NADP</keyword>
<dbReference type="EMBL" id="CAFAAL010000190">
    <property type="protein sequence ID" value="CAB4816797.1"/>
    <property type="molecule type" value="Genomic_DNA"/>
</dbReference>
<dbReference type="InterPro" id="IPR036188">
    <property type="entry name" value="FAD/NAD-bd_sf"/>
</dbReference>
<dbReference type="Pfam" id="PF13738">
    <property type="entry name" value="Pyr_redox_3"/>
    <property type="match status" value="1"/>
</dbReference>
<evidence type="ECO:0000256" key="6">
    <source>
        <dbReference type="ARBA" id="ARBA00023002"/>
    </source>
</evidence>
<evidence type="ECO:0000256" key="1">
    <source>
        <dbReference type="ARBA" id="ARBA00001974"/>
    </source>
</evidence>
<comment type="cofactor">
    <cofactor evidence="1">
        <name>FAD</name>
        <dbReference type="ChEBI" id="CHEBI:57692"/>
    </cofactor>
</comment>